<accession>A0AAE0Y2D4</accession>
<dbReference type="Proteomes" id="UP001283361">
    <property type="component" value="Unassembled WGS sequence"/>
</dbReference>
<keyword evidence="2" id="KW-1185">Reference proteome</keyword>
<sequence>MLAVSVGGGGNVGKITLNVAVPDWQAGTEAGGVSRASETADGRNEPHEVRNLKNLIIQDVTVQSPGCQCRVSTCHTPSLDRWEVKWCGHNLVSTCRSLCPTREPGGLRMCRT</sequence>
<dbReference type="AlphaFoldDB" id="A0AAE0Y2D4"/>
<reference evidence="1" key="1">
    <citation type="journal article" date="2023" name="G3 (Bethesda)">
        <title>A reference genome for the long-term kleptoplast-retaining sea slug Elysia crispata morphotype clarki.</title>
        <authorList>
            <person name="Eastman K.E."/>
            <person name="Pendleton A.L."/>
            <person name="Shaikh M.A."/>
            <person name="Suttiyut T."/>
            <person name="Ogas R."/>
            <person name="Tomko P."/>
            <person name="Gavelis G."/>
            <person name="Widhalm J.R."/>
            <person name="Wisecaver J.H."/>
        </authorList>
    </citation>
    <scope>NUCLEOTIDE SEQUENCE</scope>
    <source>
        <strain evidence="1">ECLA1</strain>
    </source>
</reference>
<proteinExistence type="predicted"/>
<comment type="caution">
    <text evidence="1">The sequence shown here is derived from an EMBL/GenBank/DDBJ whole genome shotgun (WGS) entry which is preliminary data.</text>
</comment>
<gene>
    <name evidence="1" type="ORF">RRG08_053630</name>
</gene>
<evidence type="ECO:0000313" key="1">
    <source>
        <dbReference type="EMBL" id="KAK3729433.1"/>
    </source>
</evidence>
<evidence type="ECO:0000313" key="2">
    <source>
        <dbReference type="Proteomes" id="UP001283361"/>
    </source>
</evidence>
<protein>
    <submittedName>
        <fullName evidence="1">Uncharacterized protein</fullName>
    </submittedName>
</protein>
<organism evidence="1 2">
    <name type="scientific">Elysia crispata</name>
    <name type="common">lettuce slug</name>
    <dbReference type="NCBI Taxonomy" id="231223"/>
    <lineage>
        <taxon>Eukaryota</taxon>
        <taxon>Metazoa</taxon>
        <taxon>Spiralia</taxon>
        <taxon>Lophotrochozoa</taxon>
        <taxon>Mollusca</taxon>
        <taxon>Gastropoda</taxon>
        <taxon>Heterobranchia</taxon>
        <taxon>Euthyneura</taxon>
        <taxon>Panpulmonata</taxon>
        <taxon>Sacoglossa</taxon>
        <taxon>Placobranchoidea</taxon>
        <taxon>Plakobranchidae</taxon>
        <taxon>Elysia</taxon>
    </lineage>
</organism>
<name>A0AAE0Y2D4_9GAST</name>
<dbReference type="EMBL" id="JAWDGP010007144">
    <property type="protein sequence ID" value="KAK3729433.1"/>
    <property type="molecule type" value="Genomic_DNA"/>
</dbReference>